<sequence length="182" mass="20318">MGRHKSIFHPFSSWNTRDIRFSGGVISRALYSERAQEEKARKRTRFTIYLVTVSPDPLPVTSINQRYRRFPSALITIMIPARNPDKDPNTDAAAPGTEMFTIRLSLGTSGHYQVVIFSTKSLGHSPRPLPSSPSPVTLFHLVRTASHRAYRMSGGRTLVLELAYLPLNSSHLIPCPQPATCC</sequence>
<dbReference type="EMBL" id="OZ034829">
    <property type="protein sequence ID" value="CAL1685787.1"/>
    <property type="molecule type" value="Genomic_DNA"/>
</dbReference>
<name>A0AAV2NZT1_9HYME</name>
<dbReference type="Proteomes" id="UP001497644">
    <property type="component" value="Chromosome 6"/>
</dbReference>
<protein>
    <submittedName>
        <fullName evidence="1">Uncharacterized protein</fullName>
    </submittedName>
</protein>
<keyword evidence="2" id="KW-1185">Reference proteome</keyword>
<accession>A0AAV2NZT1</accession>
<evidence type="ECO:0000313" key="2">
    <source>
        <dbReference type="Proteomes" id="UP001497644"/>
    </source>
</evidence>
<gene>
    <name evidence="1" type="ORF">LPLAT_LOCUS11203</name>
</gene>
<organism evidence="1 2">
    <name type="scientific">Lasius platythorax</name>
    <dbReference type="NCBI Taxonomy" id="488582"/>
    <lineage>
        <taxon>Eukaryota</taxon>
        <taxon>Metazoa</taxon>
        <taxon>Ecdysozoa</taxon>
        <taxon>Arthropoda</taxon>
        <taxon>Hexapoda</taxon>
        <taxon>Insecta</taxon>
        <taxon>Pterygota</taxon>
        <taxon>Neoptera</taxon>
        <taxon>Endopterygota</taxon>
        <taxon>Hymenoptera</taxon>
        <taxon>Apocrita</taxon>
        <taxon>Aculeata</taxon>
        <taxon>Formicoidea</taxon>
        <taxon>Formicidae</taxon>
        <taxon>Formicinae</taxon>
        <taxon>Lasius</taxon>
        <taxon>Lasius</taxon>
    </lineage>
</organism>
<evidence type="ECO:0000313" key="1">
    <source>
        <dbReference type="EMBL" id="CAL1685787.1"/>
    </source>
</evidence>
<dbReference type="AlphaFoldDB" id="A0AAV2NZT1"/>
<proteinExistence type="predicted"/>
<reference evidence="1" key="1">
    <citation type="submission" date="2024-04" db="EMBL/GenBank/DDBJ databases">
        <authorList>
            <consortium name="Molecular Ecology Group"/>
        </authorList>
    </citation>
    <scope>NUCLEOTIDE SEQUENCE</scope>
</reference>